<evidence type="ECO:0000313" key="3">
    <source>
        <dbReference type="Proteomes" id="UP001160148"/>
    </source>
</evidence>
<evidence type="ECO:0000259" key="1">
    <source>
        <dbReference type="Pfam" id="PF14214"/>
    </source>
</evidence>
<feature type="domain" description="Helitron helicase-like" evidence="1">
    <location>
        <begin position="125"/>
        <end position="305"/>
    </location>
</feature>
<dbReference type="Proteomes" id="UP001160148">
    <property type="component" value="Unassembled WGS sequence"/>
</dbReference>
<dbReference type="EMBL" id="CARXXK010000228">
    <property type="protein sequence ID" value="CAI6370126.1"/>
    <property type="molecule type" value="Genomic_DNA"/>
</dbReference>
<gene>
    <name evidence="2" type="ORF">MEUPH1_LOCUS24282</name>
</gene>
<protein>
    <recommendedName>
        <fullName evidence="1">Helitron helicase-like domain-containing protein</fullName>
    </recommendedName>
</protein>
<proteinExistence type="predicted"/>
<comment type="caution">
    <text evidence="2">The sequence shown here is derived from an EMBL/GenBank/DDBJ whole genome shotgun (WGS) entry which is preliminary data.</text>
</comment>
<dbReference type="Pfam" id="PF14214">
    <property type="entry name" value="Helitron_like_N"/>
    <property type="match status" value="1"/>
</dbReference>
<keyword evidence="3" id="KW-1185">Reference proteome</keyword>
<evidence type="ECO:0000313" key="2">
    <source>
        <dbReference type="EMBL" id="CAI6370126.1"/>
    </source>
</evidence>
<organism evidence="2 3">
    <name type="scientific">Macrosiphum euphorbiae</name>
    <name type="common">potato aphid</name>
    <dbReference type="NCBI Taxonomy" id="13131"/>
    <lineage>
        <taxon>Eukaryota</taxon>
        <taxon>Metazoa</taxon>
        <taxon>Ecdysozoa</taxon>
        <taxon>Arthropoda</taxon>
        <taxon>Hexapoda</taxon>
        <taxon>Insecta</taxon>
        <taxon>Pterygota</taxon>
        <taxon>Neoptera</taxon>
        <taxon>Paraneoptera</taxon>
        <taxon>Hemiptera</taxon>
        <taxon>Sternorrhyncha</taxon>
        <taxon>Aphidomorpha</taxon>
        <taxon>Aphidoidea</taxon>
        <taxon>Aphididae</taxon>
        <taxon>Macrosiphini</taxon>
        <taxon>Macrosiphum</taxon>
    </lineage>
</organism>
<dbReference type="AlphaFoldDB" id="A0AAV0XPP3"/>
<dbReference type="PANTHER" id="PTHR45786">
    <property type="entry name" value="DNA BINDING PROTEIN-LIKE"/>
    <property type="match status" value="1"/>
</dbReference>
<sequence length="368" mass="43011">MPSDNYKIVIKANKTPAGQHARRFNAPTIDEVAVVVVGENLESHDIVLHRRNDRLQRINFFFLAYGKKFLHQPGNERINETHRSYDALQYPIIFWKGEDGYDFSIKMINPITSSETNKKVSSMDYYSYSLMIRENEDNHILKCRRLYHKYVVDMYVKIETERLTFIRLNQTKLRSEEYIHLRDAINTDAKAQNVGQMIILPATYIGSTRHMHEYAQDAMSYVRHYGTADLFITFTCNPQWIEIKQELFPGQSPIDRHDITARVFSQKLKYLMDFIVKHYVFGETGCWMYSVEWQKRGLPHAHILIWLVEKIRPNEVDAVISAEIPNVQLDPELHEVVIKNMIHGPCGTLNQNSPCMMDGNVQNDIQGR</sequence>
<reference evidence="2 3" key="1">
    <citation type="submission" date="2023-01" db="EMBL/GenBank/DDBJ databases">
        <authorList>
            <person name="Whitehead M."/>
        </authorList>
    </citation>
    <scope>NUCLEOTIDE SEQUENCE [LARGE SCALE GENOMIC DNA]</scope>
</reference>
<accession>A0AAV0XPP3</accession>
<dbReference type="InterPro" id="IPR025476">
    <property type="entry name" value="Helitron_helicase-like"/>
</dbReference>
<dbReference type="PANTHER" id="PTHR45786:SF74">
    <property type="entry name" value="ATP-DEPENDENT DNA HELICASE"/>
    <property type="match status" value="1"/>
</dbReference>
<name>A0AAV0XPP3_9HEMI</name>